<feature type="transmembrane region" description="Helical" evidence="5">
    <location>
        <begin position="155"/>
        <end position="175"/>
    </location>
</feature>
<keyword evidence="3 5" id="KW-1133">Transmembrane helix</keyword>
<evidence type="ECO:0000256" key="2">
    <source>
        <dbReference type="ARBA" id="ARBA00022692"/>
    </source>
</evidence>
<evidence type="ECO:0000313" key="6">
    <source>
        <dbReference type="EMBL" id="NDV89714.1"/>
    </source>
</evidence>
<evidence type="ECO:0000256" key="3">
    <source>
        <dbReference type="ARBA" id="ARBA00022989"/>
    </source>
</evidence>
<keyword evidence="2 5" id="KW-0812">Transmembrane</keyword>
<dbReference type="GO" id="GO:0016020">
    <property type="term" value="C:membrane"/>
    <property type="evidence" value="ECO:0007669"/>
    <property type="project" value="UniProtKB-SubCell"/>
</dbReference>
<accession>A0A7X5RJJ7</accession>
<feature type="transmembrane region" description="Helical" evidence="5">
    <location>
        <begin position="13"/>
        <end position="30"/>
    </location>
</feature>
<reference evidence="6 7" key="1">
    <citation type="submission" date="2020-01" db="EMBL/GenBank/DDBJ databases">
        <authorList>
            <person name="Chen J."/>
            <person name="Zhu S."/>
            <person name="Yang J."/>
        </authorList>
    </citation>
    <scope>NUCLEOTIDE SEQUENCE [LARGE SCALE GENOMIC DNA]</scope>
    <source>
        <strain evidence="6 7">345S023</strain>
    </source>
</reference>
<feature type="transmembrane region" description="Helical" evidence="5">
    <location>
        <begin position="100"/>
        <end position="120"/>
    </location>
</feature>
<evidence type="ECO:0000256" key="1">
    <source>
        <dbReference type="ARBA" id="ARBA00004141"/>
    </source>
</evidence>
<dbReference type="Pfam" id="PF04172">
    <property type="entry name" value="LrgB"/>
    <property type="match status" value="1"/>
</dbReference>
<feature type="transmembrane region" description="Helical" evidence="5">
    <location>
        <begin position="70"/>
        <end position="88"/>
    </location>
</feature>
<name>A0A7X5RJJ7_9ALTE</name>
<evidence type="ECO:0000256" key="5">
    <source>
        <dbReference type="SAM" id="Phobius"/>
    </source>
</evidence>
<feature type="transmembrane region" description="Helical" evidence="5">
    <location>
        <begin position="39"/>
        <end position="58"/>
    </location>
</feature>
<dbReference type="AlphaFoldDB" id="A0A7X5RJJ7"/>
<dbReference type="PANTHER" id="PTHR30249:SF0">
    <property type="entry name" value="PLASTIDAL GLYCOLATE_GLYCERATE TRANSLOCATOR 1, CHLOROPLASTIC"/>
    <property type="match status" value="1"/>
</dbReference>
<gene>
    <name evidence="6" type="ORF">GTH32_00700</name>
</gene>
<feature type="transmembrane region" description="Helical" evidence="5">
    <location>
        <begin position="209"/>
        <end position="235"/>
    </location>
</feature>
<dbReference type="PANTHER" id="PTHR30249">
    <property type="entry name" value="PUTATIVE SEROTONIN TRANSPORTER"/>
    <property type="match status" value="1"/>
</dbReference>
<keyword evidence="4 5" id="KW-0472">Membrane</keyword>
<sequence>MITALTHSVTLQGMFWLTITLIAYIVGLAIHRRCYGHPAAHPLIVTVLLVAAVLMLTHTSVQKYQVSAQLLHWLLGPVTVALALPIYRQWAQLKHYGWRLIVSICAGGVIAPLLAWYSLWVFSAPTALQLTILAKSITTPLAMEATRQIGGIPALAAVFVIVTGIVGSVLSGWVFRLFNVQSTDAQGIALGTVAHGIGTARAIHMGEDVAAMATLALCINGIATALVLPLLYSFFSFLG</sequence>
<dbReference type="EMBL" id="JAAAWN010000001">
    <property type="protein sequence ID" value="NDV89714.1"/>
    <property type="molecule type" value="Genomic_DNA"/>
</dbReference>
<protein>
    <submittedName>
        <fullName evidence="6">LrgB family protein</fullName>
    </submittedName>
</protein>
<keyword evidence="7" id="KW-1185">Reference proteome</keyword>
<dbReference type="RefSeq" id="WP_163083311.1">
    <property type="nucleotide sequence ID" value="NZ_JAAAWN010000001.1"/>
</dbReference>
<dbReference type="InterPro" id="IPR007300">
    <property type="entry name" value="CidB/LrgB"/>
</dbReference>
<comment type="caution">
    <text evidence="6">The sequence shown here is derived from an EMBL/GenBank/DDBJ whole genome shotgun (WGS) entry which is preliminary data.</text>
</comment>
<organism evidence="6 7">
    <name type="scientific">Alteromonas profundi</name>
    <dbReference type="NCBI Taxonomy" id="2696062"/>
    <lineage>
        <taxon>Bacteria</taxon>
        <taxon>Pseudomonadati</taxon>
        <taxon>Pseudomonadota</taxon>
        <taxon>Gammaproteobacteria</taxon>
        <taxon>Alteromonadales</taxon>
        <taxon>Alteromonadaceae</taxon>
        <taxon>Alteromonas/Salinimonas group</taxon>
        <taxon>Alteromonas</taxon>
    </lineage>
</organism>
<dbReference type="Proteomes" id="UP000470213">
    <property type="component" value="Unassembled WGS sequence"/>
</dbReference>
<evidence type="ECO:0000313" key="7">
    <source>
        <dbReference type="Proteomes" id="UP000470213"/>
    </source>
</evidence>
<evidence type="ECO:0000256" key="4">
    <source>
        <dbReference type="ARBA" id="ARBA00023136"/>
    </source>
</evidence>
<proteinExistence type="predicted"/>
<comment type="subcellular location">
    <subcellularLocation>
        <location evidence="1">Membrane</location>
        <topology evidence="1">Multi-pass membrane protein</topology>
    </subcellularLocation>
</comment>